<evidence type="ECO:0000256" key="1">
    <source>
        <dbReference type="SAM" id="Coils"/>
    </source>
</evidence>
<dbReference type="AlphaFoldDB" id="A0A6V4SFK5"/>
<feature type="coiled-coil region" evidence="1">
    <location>
        <begin position="48"/>
        <end position="110"/>
    </location>
</feature>
<proteinExistence type="predicted"/>
<accession>A0A6V4SFK5</accession>
<dbReference type="EMBL" id="HBKO01026985">
    <property type="protein sequence ID" value="CAE2237606.1"/>
    <property type="molecule type" value="Transcribed_RNA"/>
</dbReference>
<name>A0A6V4SFK5_9EUKA</name>
<keyword evidence="1" id="KW-0175">Coiled coil</keyword>
<gene>
    <name evidence="2" type="ORF">CPOL0286_LOCUS12385</name>
</gene>
<organism evidence="2">
    <name type="scientific">Prymnesium polylepis</name>
    <dbReference type="NCBI Taxonomy" id="72548"/>
    <lineage>
        <taxon>Eukaryota</taxon>
        <taxon>Haptista</taxon>
        <taxon>Haptophyta</taxon>
        <taxon>Prymnesiophyceae</taxon>
        <taxon>Prymnesiales</taxon>
        <taxon>Prymnesiaceae</taxon>
        <taxon>Prymnesium</taxon>
    </lineage>
</organism>
<reference evidence="2" key="1">
    <citation type="submission" date="2021-01" db="EMBL/GenBank/DDBJ databases">
        <authorList>
            <person name="Corre E."/>
            <person name="Pelletier E."/>
            <person name="Niang G."/>
            <person name="Scheremetjew M."/>
            <person name="Finn R."/>
            <person name="Kale V."/>
            <person name="Holt S."/>
            <person name="Cochrane G."/>
            <person name="Meng A."/>
            <person name="Brown T."/>
            <person name="Cohen L."/>
        </authorList>
    </citation>
    <scope>NUCLEOTIDE SEQUENCE</scope>
    <source>
        <strain evidence="2">UIO037</strain>
    </source>
</reference>
<sequence length="128" mass="14338">MPLDRHTGAFPTPMSILDFLNGCEQLQREQADALRRNMIERDHQACGNASAKQELLKLNARIASLSEQQLQDDEAVANVEAAVARTTQRLLALNTEKEAAKQRVNMFQSELKQMLLTLTTFDARVGVE</sequence>
<protein>
    <submittedName>
        <fullName evidence="2">Uncharacterized protein</fullName>
    </submittedName>
</protein>
<evidence type="ECO:0000313" key="2">
    <source>
        <dbReference type="EMBL" id="CAE2237606.1"/>
    </source>
</evidence>